<accession>A0A9P6CDL7</accession>
<dbReference type="Proteomes" id="UP000807353">
    <property type="component" value="Unassembled WGS sequence"/>
</dbReference>
<evidence type="ECO:0000256" key="1">
    <source>
        <dbReference type="SAM" id="MobiDB-lite"/>
    </source>
</evidence>
<protein>
    <submittedName>
        <fullName evidence="2">Uncharacterized protein</fullName>
    </submittedName>
</protein>
<evidence type="ECO:0000313" key="3">
    <source>
        <dbReference type="Proteomes" id="UP000807353"/>
    </source>
</evidence>
<reference evidence="2" key="1">
    <citation type="submission" date="2020-11" db="EMBL/GenBank/DDBJ databases">
        <authorList>
            <consortium name="DOE Joint Genome Institute"/>
            <person name="Ahrendt S."/>
            <person name="Riley R."/>
            <person name="Andreopoulos W."/>
            <person name="Labutti K."/>
            <person name="Pangilinan J."/>
            <person name="Ruiz-Duenas F.J."/>
            <person name="Barrasa J.M."/>
            <person name="Sanchez-Garcia M."/>
            <person name="Camarero S."/>
            <person name="Miyauchi S."/>
            <person name="Serrano A."/>
            <person name="Linde D."/>
            <person name="Babiker R."/>
            <person name="Drula E."/>
            <person name="Ayuso-Fernandez I."/>
            <person name="Pacheco R."/>
            <person name="Padilla G."/>
            <person name="Ferreira P."/>
            <person name="Barriuso J."/>
            <person name="Kellner H."/>
            <person name="Castanera R."/>
            <person name="Alfaro M."/>
            <person name="Ramirez L."/>
            <person name="Pisabarro A.G."/>
            <person name="Kuo A."/>
            <person name="Tritt A."/>
            <person name="Lipzen A."/>
            <person name="He G."/>
            <person name="Yan M."/>
            <person name="Ng V."/>
            <person name="Cullen D."/>
            <person name="Martin F."/>
            <person name="Rosso M.-N."/>
            <person name="Henrissat B."/>
            <person name="Hibbett D."/>
            <person name="Martinez A.T."/>
            <person name="Grigoriev I.V."/>
        </authorList>
    </citation>
    <scope>NUCLEOTIDE SEQUENCE</scope>
    <source>
        <strain evidence="2">CBS 247.69</strain>
    </source>
</reference>
<sequence>MDTDWCLNCDCHFQGTGPYCSTDCQDRAGPSTYPLVSPSRIIFQSEDEEEDDDDVIYHRVDDVEPKSQWTGNGSAGILAWASEIPSTPSTGTSTPITDSCAPSPFSSKAPSRSASSTFPSTALPSPSRPILTPQQHLTSHSLLRSPESVSMGKTSLLSGATESSLATPASAHAIRMVAKGERPSFLGSIANHVRSWVAPSPLIASPASSHPKQRITAALNSEPQKFTILAHSHHPATLNIAFSSQASSEASAQWHLSSTILVDTPTKPPPRSRGRKPSRAIV</sequence>
<feature type="compositionally biased region" description="Low complexity" evidence="1">
    <location>
        <begin position="86"/>
        <end position="116"/>
    </location>
</feature>
<comment type="caution">
    <text evidence="2">The sequence shown here is derived from an EMBL/GenBank/DDBJ whole genome shotgun (WGS) entry which is preliminary data.</text>
</comment>
<feature type="region of interest" description="Disordered" evidence="1">
    <location>
        <begin position="259"/>
        <end position="282"/>
    </location>
</feature>
<dbReference type="OrthoDB" id="2210012at2759"/>
<keyword evidence="3" id="KW-1185">Reference proteome</keyword>
<feature type="compositionally biased region" description="Polar residues" evidence="1">
    <location>
        <begin position="132"/>
        <end position="162"/>
    </location>
</feature>
<evidence type="ECO:0000313" key="2">
    <source>
        <dbReference type="EMBL" id="KAF9457194.1"/>
    </source>
</evidence>
<dbReference type="AlphaFoldDB" id="A0A9P6CDL7"/>
<dbReference type="EMBL" id="MU150383">
    <property type="protein sequence ID" value="KAF9457194.1"/>
    <property type="molecule type" value="Genomic_DNA"/>
</dbReference>
<gene>
    <name evidence="2" type="ORF">BDZ94DRAFT_1314435</name>
</gene>
<name>A0A9P6CDL7_9AGAR</name>
<feature type="compositionally biased region" description="Basic residues" evidence="1">
    <location>
        <begin position="270"/>
        <end position="282"/>
    </location>
</feature>
<feature type="region of interest" description="Disordered" evidence="1">
    <location>
        <begin position="86"/>
        <end position="162"/>
    </location>
</feature>
<organism evidence="2 3">
    <name type="scientific">Collybia nuda</name>
    <dbReference type="NCBI Taxonomy" id="64659"/>
    <lineage>
        <taxon>Eukaryota</taxon>
        <taxon>Fungi</taxon>
        <taxon>Dikarya</taxon>
        <taxon>Basidiomycota</taxon>
        <taxon>Agaricomycotina</taxon>
        <taxon>Agaricomycetes</taxon>
        <taxon>Agaricomycetidae</taxon>
        <taxon>Agaricales</taxon>
        <taxon>Tricholomatineae</taxon>
        <taxon>Clitocybaceae</taxon>
        <taxon>Collybia</taxon>
    </lineage>
</organism>
<proteinExistence type="predicted"/>